<dbReference type="EMBL" id="LGLV01000009">
    <property type="protein sequence ID" value="OBZ94574.1"/>
    <property type="molecule type" value="Genomic_DNA"/>
</dbReference>
<feature type="binding site" evidence="10">
    <location>
        <position position="148"/>
    </location>
    <ligand>
        <name>Mn(2+)</name>
        <dbReference type="ChEBI" id="CHEBI:29035"/>
    </ligand>
</feature>
<dbReference type="GO" id="GO:0051607">
    <property type="term" value="P:defense response to virus"/>
    <property type="evidence" value="ECO:0007669"/>
    <property type="project" value="UniProtKB-UniRule"/>
</dbReference>
<keyword evidence="8 10" id="KW-0464">Manganese</keyword>
<keyword evidence="4 10" id="KW-0378">Hydrolase</keyword>
<dbReference type="STRING" id="1612624.ADU59_15385"/>
<evidence type="ECO:0000256" key="6">
    <source>
        <dbReference type="ARBA" id="ARBA00023118"/>
    </source>
</evidence>
<comment type="cofactor">
    <cofactor evidence="10">
        <name>Mg(2+)</name>
        <dbReference type="ChEBI" id="CHEBI:18420"/>
    </cofactor>
    <cofactor evidence="10">
        <name>Mn(2+)</name>
        <dbReference type="ChEBI" id="CHEBI:29035"/>
    </cofactor>
</comment>
<evidence type="ECO:0000256" key="3">
    <source>
        <dbReference type="ARBA" id="ARBA00022759"/>
    </source>
</evidence>
<evidence type="ECO:0000256" key="9">
    <source>
        <dbReference type="ARBA" id="ARBA00038592"/>
    </source>
</evidence>
<evidence type="ECO:0000256" key="7">
    <source>
        <dbReference type="ARBA" id="ARBA00023125"/>
    </source>
</evidence>
<feature type="binding site" evidence="10">
    <location>
        <position position="220"/>
    </location>
    <ligand>
        <name>Mn(2+)</name>
        <dbReference type="ChEBI" id="CHEBI:29035"/>
    </ligand>
</feature>
<dbReference type="Gene3D" id="3.100.10.20">
    <property type="entry name" value="CRISPR-associated endonuclease Cas1, N-terminal domain"/>
    <property type="match status" value="1"/>
</dbReference>
<dbReference type="PATRIC" id="fig|1612624.7.peg.4999"/>
<dbReference type="Gene3D" id="1.20.120.920">
    <property type="entry name" value="CRISPR-associated endonuclease Cas1, C-terminal domain"/>
    <property type="match status" value="1"/>
</dbReference>
<dbReference type="EC" id="3.1.-.-" evidence="10"/>
<sequence length="312" mass="33762">MDRIVDISTDGLHLAVYRGFLTVSKNGGDEVGRIALDDIGALIVHAHGTTWSNHVFVKMSERGVPVVLCAANHAPVAVVWPLEGHHAQGARLRAQIDASKPLQKQVWRKIVSAKVRMQGHVLAANGLEAGAFDMLARKVRSGDPDNIEAQAARRYWKALLGPDFYRDREAEGLNVLLNYGYTVLRAIVARAICASGLHPTIGVFHSNRANAFALADDLMEPYRPLVDQLVRNLAAAGKTDLSPETKRALTSITTFDLDTDIGVSPLSVQIGRFVHSVAVGFETGEARLDLPVPPSALHLAALGKQPVEQEEA</sequence>
<evidence type="ECO:0000256" key="5">
    <source>
        <dbReference type="ARBA" id="ARBA00022842"/>
    </source>
</evidence>
<evidence type="ECO:0000256" key="4">
    <source>
        <dbReference type="ARBA" id="ARBA00022801"/>
    </source>
</evidence>
<accession>A0A1C7P4G2</accession>
<evidence type="ECO:0000313" key="11">
    <source>
        <dbReference type="EMBL" id="OBZ94574.1"/>
    </source>
</evidence>
<dbReference type="InterPro" id="IPR042206">
    <property type="entry name" value="CRISPR-assoc_Cas1_C"/>
</dbReference>
<keyword evidence="1 10" id="KW-0540">Nuclease</keyword>
<comment type="caution">
    <text evidence="11">The sequence shown here is derived from an EMBL/GenBank/DDBJ whole genome shotgun (WGS) entry which is preliminary data.</text>
</comment>
<dbReference type="NCBIfam" id="TIGR00287">
    <property type="entry name" value="cas1"/>
    <property type="match status" value="1"/>
</dbReference>
<keyword evidence="3 10" id="KW-0255">Endonuclease</keyword>
<dbReference type="Proteomes" id="UP000093111">
    <property type="component" value="Unassembled WGS sequence"/>
</dbReference>
<dbReference type="GO" id="GO:0003677">
    <property type="term" value="F:DNA binding"/>
    <property type="evidence" value="ECO:0007669"/>
    <property type="project" value="UniProtKB-KW"/>
</dbReference>
<gene>
    <name evidence="10" type="primary">cas1</name>
    <name evidence="11" type="ORF">ADU59_15385</name>
</gene>
<reference evidence="11 12" key="1">
    <citation type="journal article" date="2016" name="Syst. Appl. Microbiol.">
        <title>Pararhizobium polonicum sp. nov. isolated from tumors on stone fruit rootstocks.</title>
        <authorList>
            <person name="Pulawska J."/>
            <person name="Kuzmanovic N."/>
            <person name="Willems A."/>
            <person name="Pothier J.F."/>
        </authorList>
    </citation>
    <scope>NUCLEOTIDE SEQUENCE [LARGE SCALE GENOMIC DNA]</scope>
    <source>
        <strain evidence="11 12">F5.1</strain>
    </source>
</reference>
<comment type="similarity">
    <text evidence="10">Belongs to the CRISPR-associated endonuclease Cas1 family.</text>
</comment>
<feature type="binding site" evidence="10">
    <location>
        <position position="205"/>
    </location>
    <ligand>
        <name>Mn(2+)</name>
        <dbReference type="ChEBI" id="CHEBI:29035"/>
    </ligand>
</feature>
<dbReference type="InterPro" id="IPR019855">
    <property type="entry name" value="CRISPR-assoc_Cas1_NMENI"/>
</dbReference>
<dbReference type="NCBIfam" id="TIGR03639">
    <property type="entry name" value="cas1_NMENI"/>
    <property type="match status" value="1"/>
</dbReference>
<dbReference type="RefSeq" id="WP_068955169.1">
    <property type="nucleotide sequence ID" value="NZ_LGLV01000009.1"/>
</dbReference>
<comment type="function">
    <text evidence="10">CRISPR (clustered regularly interspaced short palindromic repeat), is an adaptive immune system that provides protection against mobile genetic elements (viruses, transposable elements and conjugative plasmids). CRISPR clusters contain spacers, sequences complementary to antecedent mobile elements, and target invading nucleic acids. CRISPR clusters are transcribed and processed into CRISPR RNA (crRNA). Acts as a dsDNA endonuclease. Involved in the integration of spacer DNA into the CRISPR cassette.</text>
</comment>
<dbReference type="GO" id="GO:0004520">
    <property type="term" value="F:DNA endonuclease activity"/>
    <property type="evidence" value="ECO:0007669"/>
    <property type="project" value="InterPro"/>
</dbReference>
<evidence type="ECO:0000256" key="8">
    <source>
        <dbReference type="ARBA" id="ARBA00023211"/>
    </source>
</evidence>
<dbReference type="OrthoDB" id="9803119at2"/>
<organism evidence="11 12">
    <name type="scientific">Pararhizobium polonicum</name>
    <dbReference type="NCBI Taxonomy" id="1612624"/>
    <lineage>
        <taxon>Bacteria</taxon>
        <taxon>Pseudomonadati</taxon>
        <taxon>Pseudomonadota</taxon>
        <taxon>Alphaproteobacteria</taxon>
        <taxon>Hyphomicrobiales</taxon>
        <taxon>Rhizobiaceae</taxon>
        <taxon>Rhizobium/Agrobacterium group</taxon>
        <taxon>Pararhizobium</taxon>
    </lineage>
</organism>
<evidence type="ECO:0000256" key="10">
    <source>
        <dbReference type="HAMAP-Rule" id="MF_01470"/>
    </source>
</evidence>
<comment type="subunit">
    <text evidence="9 10">Homodimer, forms a heterotetramer with a Cas2 homodimer.</text>
</comment>
<keyword evidence="2 10" id="KW-0479">Metal-binding</keyword>
<dbReference type="PANTHER" id="PTHR34353:SF2">
    <property type="entry name" value="CRISPR-ASSOCIATED ENDONUCLEASE CAS1 1"/>
    <property type="match status" value="1"/>
</dbReference>
<protein>
    <recommendedName>
        <fullName evidence="10">CRISPR-associated endonuclease Cas1</fullName>
        <ecNumber evidence="10">3.1.-.-</ecNumber>
    </recommendedName>
</protein>
<dbReference type="HAMAP" id="MF_01470">
    <property type="entry name" value="Cas1"/>
    <property type="match status" value="1"/>
</dbReference>
<keyword evidence="12" id="KW-1185">Reference proteome</keyword>
<keyword evidence="7 10" id="KW-0238">DNA-binding</keyword>
<dbReference type="InterPro" id="IPR050646">
    <property type="entry name" value="Cas1"/>
</dbReference>
<dbReference type="PANTHER" id="PTHR34353">
    <property type="entry name" value="CRISPR-ASSOCIATED ENDONUCLEASE CAS1 1"/>
    <property type="match status" value="1"/>
</dbReference>
<dbReference type="AlphaFoldDB" id="A0A1C7P4G2"/>
<keyword evidence="5 10" id="KW-0460">Magnesium</keyword>
<dbReference type="GO" id="GO:0046872">
    <property type="term" value="F:metal ion binding"/>
    <property type="evidence" value="ECO:0007669"/>
    <property type="project" value="UniProtKB-UniRule"/>
</dbReference>
<dbReference type="GO" id="GO:0016787">
    <property type="term" value="F:hydrolase activity"/>
    <property type="evidence" value="ECO:0007669"/>
    <property type="project" value="UniProtKB-KW"/>
</dbReference>
<dbReference type="GO" id="GO:0043571">
    <property type="term" value="P:maintenance of CRISPR repeat elements"/>
    <property type="evidence" value="ECO:0007669"/>
    <property type="project" value="UniProtKB-UniRule"/>
</dbReference>
<name>A0A1C7P4G2_9HYPH</name>
<keyword evidence="6 10" id="KW-0051">Antiviral defense</keyword>
<proteinExistence type="inferred from homology"/>
<evidence type="ECO:0000256" key="2">
    <source>
        <dbReference type="ARBA" id="ARBA00022723"/>
    </source>
</evidence>
<dbReference type="InterPro" id="IPR042211">
    <property type="entry name" value="CRISPR-assoc_Cas1_N"/>
</dbReference>
<dbReference type="Pfam" id="PF01867">
    <property type="entry name" value="Cas_Cas1"/>
    <property type="match status" value="1"/>
</dbReference>
<dbReference type="InterPro" id="IPR002729">
    <property type="entry name" value="CRISPR-assoc_Cas1"/>
</dbReference>
<evidence type="ECO:0000313" key="12">
    <source>
        <dbReference type="Proteomes" id="UP000093111"/>
    </source>
</evidence>
<evidence type="ECO:0000256" key="1">
    <source>
        <dbReference type="ARBA" id="ARBA00022722"/>
    </source>
</evidence>